<evidence type="ECO:0000256" key="1">
    <source>
        <dbReference type="SAM" id="MobiDB-lite"/>
    </source>
</evidence>
<gene>
    <name evidence="2" type="ORF">DRJ00_09125</name>
</gene>
<dbReference type="AlphaFoldDB" id="A0A497E127"/>
<protein>
    <recommendedName>
        <fullName evidence="4">Aryl sulfotransferase</fullName>
    </recommendedName>
</protein>
<dbReference type="Pfam" id="PF14269">
    <property type="entry name" value="Arylsulfotran_2"/>
    <property type="match status" value="1"/>
</dbReference>
<evidence type="ECO:0000313" key="2">
    <source>
        <dbReference type="EMBL" id="RLE06824.1"/>
    </source>
</evidence>
<accession>A0A497E127</accession>
<evidence type="ECO:0008006" key="4">
    <source>
        <dbReference type="Google" id="ProtNLM"/>
    </source>
</evidence>
<proteinExistence type="predicted"/>
<dbReference type="PANTHER" id="PTHR35340:SF5">
    <property type="entry name" value="ASST-DOMAIN-CONTAINING PROTEIN"/>
    <property type="match status" value="1"/>
</dbReference>
<organism evidence="2 3">
    <name type="scientific">Aerophobetes bacterium</name>
    <dbReference type="NCBI Taxonomy" id="2030807"/>
    <lineage>
        <taxon>Bacteria</taxon>
        <taxon>Candidatus Aerophobota</taxon>
    </lineage>
</organism>
<reference evidence="2 3" key="1">
    <citation type="submission" date="2018-06" db="EMBL/GenBank/DDBJ databases">
        <title>Extensive metabolic versatility and redundancy in microbially diverse, dynamic hydrothermal sediments.</title>
        <authorList>
            <person name="Dombrowski N."/>
            <person name="Teske A."/>
            <person name="Baker B.J."/>
        </authorList>
    </citation>
    <scope>NUCLEOTIDE SEQUENCE [LARGE SCALE GENOMIC DNA]</scope>
    <source>
        <strain evidence="2">B47_G16</strain>
    </source>
</reference>
<dbReference type="InterPro" id="IPR039535">
    <property type="entry name" value="ASST-like"/>
</dbReference>
<dbReference type="InterPro" id="IPR011047">
    <property type="entry name" value="Quinoprotein_ADH-like_sf"/>
</dbReference>
<dbReference type="SUPFAM" id="SSF50998">
    <property type="entry name" value="Quinoprotein alcohol dehydrogenase-like"/>
    <property type="match status" value="1"/>
</dbReference>
<dbReference type="PANTHER" id="PTHR35340">
    <property type="entry name" value="PQQ ENZYME REPEAT PROTEIN-RELATED"/>
    <property type="match status" value="1"/>
</dbReference>
<sequence>MVTVYPKGTTIYKPEKCCNGYTVFPLAHQGKPEVLMINMNGQIVHRWTADSSRIKGGIVRARLLKNGHILTLRGAMETKGGVQEYDWNGKLVWEYVPSIGNPHHDIFRKDNGNTLMICREEVPEKYKEKIKDPRRRNISIYSDVILEVTPDKKVVWEWHEYEHLDINRCNQIPASRDWRAGPNNNTISDWTHTNTVQALPENKWYDKGDDRFKPGNVLISLRQLDLVLIVDRDTQEIVWEYTGDYKGGLSGQHEPHMIEKGIPGEGNILIFDNGASPQKDLAHAGCSFVLEVEPPTKKVVWKYEDGERFHSNFTSSSQRLPNGNTLINETAGRRIFEVTPEGEIVWEYVHIKGFSTRSYRYPYDYCPQTKALGKPRELPVIPPQDMRIPPTELPIE</sequence>
<comment type="caution">
    <text evidence="2">The sequence shown here is derived from an EMBL/GenBank/DDBJ whole genome shotgun (WGS) entry which is preliminary data.</text>
</comment>
<dbReference type="Proteomes" id="UP000279422">
    <property type="component" value="Unassembled WGS sequence"/>
</dbReference>
<name>A0A497E127_UNCAE</name>
<dbReference type="InterPro" id="IPR053143">
    <property type="entry name" value="Arylsulfate_ST"/>
</dbReference>
<evidence type="ECO:0000313" key="3">
    <source>
        <dbReference type="Proteomes" id="UP000279422"/>
    </source>
</evidence>
<feature type="region of interest" description="Disordered" evidence="1">
    <location>
        <begin position="376"/>
        <end position="396"/>
    </location>
</feature>
<dbReference type="EMBL" id="QMPZ01000222">
    <property type="protein sequence ID" value="RLE06824.1"/>
    <property type="molecule type" value="Genomic_DNA"/>
</dbReference>